<dbReference type="PANTHER" id="PTHR42957:SF1">
    <property type="entry name" value="HELICASE MJ1565-RELATED"/>
    <property type="match status" value="1"/>
</dbReference>
<dbReference type="PANTHER" id="PTHR42957">
    <property type="entry name" value="HELICASE MJ1565-RELATED"/>
    <property type="match status" value="1"/>
</dbReference>
<evidence type="ECO:0000313" key="7">
    <source>
        <dbReference type="EMBL" id="PSN98999.1"/>
    </source>
</evidence>
<dbReference type="InterPro" id="IPR027417">
    <property type="entry name" value="P-loop_NTPase"/>
</dbReference>
<evidence type="ECO:0000256" key="5">
    <source>
        <dbReference type="SAM" id="Coils"/>
    </source>
</evidence>
<dbReference type="GO" id="GO:0043139">
    <property type="term" value="F:5'-3' DNA helicase activity"/>
    <property type="evidence" value="ECO:0007669"/>
    <property type="project" value="UniProtKB-EC"/>
</dbReference>
<feature type="domain" description="Helicase HerA central" evidence="6">
    <location>
        <begin position="130"/>
        <end position="356"/>
    </location>
</feature>
<dbReference type="EMBL" id="NEXM01000021">
    <property type="protein sequence ID" value="PSN99009.1"/>
    <property type="molecule type" value="Genomic_DNA"/>
</dbReference>
<proteinExistence type="inferred from homology"/>
<accession>A0A2R6BK59</accession>
<sequence length="507" mass="55897">MKVTEVTLKVFGGNSREVVAAPLESAELGELFVYNNGSKRILLKLTKFEYVSTINEQFLAEMSKQSANAKPYTLTYAGSPVTLIVKLKPLVEIDGSSVKTVRSAIPPGCELKEARAEDLSFLKKPGGLYLGDVRSGNKNLGVKVILDPKKVVLTHVLVAATTGRGKSNLLKVLLWSLMDSPKLGVVVMDPHREYYEALRDHPNASESLVSFSPNPKGEAKLAVSTRLIRPVHINGVIKLSEAQEREAELLSRRSENSFGDEWIEALIDGRAYENLENNDPEKTARYVLSRKLGRLLSLDQEGHYGIFKMPSKLKAGEISGEHFFEQLDSALEQKKVVVIDTSTISADAELLLGNMVAHHILDKRIKQKQEGKEPAPVAVVLEEAPRVLSKDSPPNAYMRIAREGRKFNVGLIAVSQLISVIPEDILANINTKIYMGMASGKERRAAIDNALNDMENEEDELLRLDVGEAVLTSSVIGFALPLKIPFVDELKRSLPSESLSPKKLIEE</sequence>
<organism evidence="7 9">
    <name type="scientific">Candidatus Marsarchaeota G2 archaeon ECH_B_SAG-F08</name>
    <dbReference type="NCBI Taxonomy" id="1978165"/>
    <lineage>
        <taxon>Archaea</taxon>
        <taxon>Candidatus Marsarchaeota</taxon>
        <taxon>Candidatus Marsarchaeota group 2</taxon>
    </lineage>
</organism>
<evidence type="ECO:0000256" key="4">
    <source>
        <dbReference type="ARBA" id="ARBA00048988"/>
    </source>
</evidence>
<dbReference type="AlphaFoldDB" id="A0A2R6BK59"/>
<protein>
    <recommendedName>
        <fullName evidence="6">Helicase HerA central domain-containing protein</fullName>
    </recommendedName>
</protein>
<keyword evidence="5" id="KW-0175">Coiled coil</keyword>
<evidence type="ECO:0000313" key="9">
    <source>
        <dbReference type="Proteomes" id="UP000240381"/>
    </source>
</evidence>
<comment type="catalytic activity">
    <reaction evidence="4">
        <text>ATP + H2O = ADP + phosphate + H(+)</text>
        <dbReference type="Rhea" id="RHEA:13065"/>
        <dbReference type="ChEBI" id="CHEBI:15377"/>
        <dbReference type="ChEBI" id="CHEBI:15378"/>
        <dbReference type="ChEBI" id="CHEBI:30616"/>
        <dbReference type="ChEBI" id="CHEBI:43474"/>
        <dbReference type="ChEBI" id="CHEBI:456216"/>
        <dbReference type="EC" id="5.6.2.4"/>
    </reaction>
</comment>
<evidence type="ECO:0000259" key="6">
    <source>
        <dbReference type="Pfam" id="PF01935"/>
    </source>
</evidence>
<reference evidence="7 9" key="1">
    <citation type="submission" date="2017-04" db="EMBL/GenBank/DDBJ databases">
        <title>Novel microbial lineages endemic to geothermal iron-oxide mats fill important gaps in the evolutionary history of Archaea.</title>
        <authorList>
            <person name="Jay Z.J."/>
            <person name="Beam J.P."/>
            <person name="Dlakic M."/>
            <person name="Rusch D.B."/>
            <person name="Kozubal M.A."/>
            <person name="Inskeep W.P."/>
        </authorList>
    </citation>
    <scope>NUCLEOTIDE SEQUENCE [LARGE SCALE GENOMIC DNA]</scope>
    <source>
        <strain evidence="7">ECH_B_SAG-F08</strain>
    </source>
</reference>
<dbReference type="GO" id="GO:0043138">
    <property type="term" value="F:3'-5' DNA helicase activity"/>
    <property type="evidence" value="ECO:0007669"/>
    <property type="project" value="UniProtKB-EC"/>
</dbReference>
<dbReference type="InterPro" id="IPR008571">
    <property type="entry name" value="HerA-like"/>
</dbReference>
<comment type="similarity">
    <text evidence="1">Belongs to the HerA family.</text>
</comment>
<evidence type="ECO:0000313" key="8">
    <source>
        <dbReference type="EMBL" id="PSN99009.1"/>
    </source>
</evidence>
<comment type="catalytic activity">
    <reaction evidence="2">
        <text>Couples ATP hydrolysis with the unwinding of duplex DNA by translocating in the 3'-5' direction.</text>
        <dbReference type="EC" id="5.6.2.4"/>
    </reaction>
</comment>
<name>A0A2R6BK59_9ARCH</name>
<dbReference type="Gene3D" id="3.40.50.300">
    <property type="entry name" value="P-loop containing nucleotide triphosphate hydrolases"/>
    <property type="match status" value="2"/>
</dbReference>
<comment type="catalytic activity">
    <reaction evidence="3">
        <text>ATP + H2O = ADP + phosphate + H(+)</text>
        <dbReference type="Rhea" id="RHEA:13065"/>
        <dbReference type="ChEBI" id="CHEBI:15377"/>
        <dbReference type="ChEBI" id="CHEBI:15378"/>
        <dbReference type="ChEBI" id="CHEBI:30616"/>
        <dbReference type="ChEBI" id="CHEBI:43474"/>
        <dbReference type="ChEBI" id="CHEBI:456216"/>
        <dbReference type="EC" id="5.6.2.3"/>
    </reaction>
</comment>
<comment type="caution">
    <text evidence="7">The sequence shown here is derived from an EMBL/GenBank/DDBJ whole genome shotgun (WGS) entry which is preliminary data.</text>
</comment>
<dbReference type="CDD" id="cd01127">
    <property type="entry name" value="TrwB_TraG_TraD_VirD4"/>
    <property type="match status" value="1"/>
</dbReference>
<evidence type="ECO:0000256" key="2">
    <source>
        <dbReference type="ARBA" id="ARBA00034617"/>
    </source>
</evidence>
<feature type="coiled-coil region" evidence="5">
    <location>
        <begin position="437"/>
        <end position="464"/>
    </location>
</feature>
<dbReference type="SUPFAM" id="SSF52540">
    <property type="entry name" value="P-loop containing nucleoside triphosphate hydrolases"/>
    <property type="match status" value="1"/>
</dbReference>
<gene>
    <name evidence="7" type="ORF">B9Q11_01415</name>
    <name evidence="8" type="ORF">B9Q11_01475</name>
</gene>
<evidence type="ECO:0000256" key="1">
    <source>
        <dbReference type="ARBA" id="ARBA00007816"/>
    </source>
</evidence>
<dbReference type="Proteomes" id="UP000240381">
    <property type="component" value="Unassembled WGS sequence"/>
</dbReference>
<dbReference type="InterPro" id="IPR002789">
    <property type="entry name" value="HerA_central"/>
</dbReference>
<dbReference type="EMBL" id="NEXM01000021">
    <property type="protein sequence ID" value="PSN98999.1"/>
    <property type="molecule type" value="Genomic_DNA"/>
</dbReference>
<evidence type="ECO:0000256" key="3">
    <source>
        <dbReference type="ARBA" id="ARBA00048954"/>
    </source>
</evidence>
<dbReference type="Pfam" id="PF01935">
    <property type="entry name" value="DUF87"/>
    <property type="match status" value="1"/>
</dbReference>